<name>A0A1H7XLM5_9BACT</name>
<feature type="domain" description="Transposase IS204/IS1001/IS1096/IS1165 zinc-finger" evidence="2">
    <location>
        <begin position="40"/>
        <end position="83"/>
    </location>
</feature>
<organism evidence="3 4">
    <name type="scientific">Syntrophus gentianae</name>
    <dbReference type="NCBI Taxonomy" id="43775"/>
    <lineage>
        <taxon>Bacteria</taxon>
        <taxon>Pseudomonadati</taxon>
        <taxon>Thermodesulfobacteriota</taxon>
        <taxon>Syntrophia</taxon>
        <taxon>Syntrophales</taxon>
        <taxon>Syntrophaceae</taxon>
        <taxon>Syntrophus</taxon>
    </lineage>
</organism>
<gene>
    <name evidence="3" type="ORF">SAMN04489760_11147</name>
</gene>
<evidence type="ECO:0000259" key="2">
    <source>
        <dbReference type="Pfam" id="PF14690"/>
    </source>
</evidence>
<reference evidence="3 4" key="1">
    <citation type="submission" date="2016-10" db="EMBL/GenBank/DDBJ databases">
        <authorList>
            <person name="de Groot N.N."/>
        </authorList>
    </citation>
    <scope>NUCLEOTIDE SEQUENCE [LARGE SCALE GENOMIC DNA]</scope>
    <source>
        <strain evidence="3 4">DSM 8423</strain>
    </source>
</reference>
<accession>A0A1H7XLM5</accession>
<evidence type="ECO:0000256" key="1">
    <source>
        <dbReference type="SAM" id="MobiDB-lite"/>
    </source>
</evidence>
<dbReference type="Pfam" id="PF14690">
    <property type="entry name" value="Zn_ribbon_ISL3"/>
    <property type="match status" value="1"/>
</dbReference>
<protein>
    <submittedName>
        <fullName evidence="3">Zinc-finger of transposase IS204/IS1001/IS1096/IS1165</fullName>
    </submittedName>
</protein>
<dbReference type="EMBL" id="FOBS01000011">
    <property type="protein sequence ID" value="SEM34812.1"/>
    <property type="molecule type" value="Genomic_DNA"/>
</dbReference>
<keyword evidence="3" id="KW-0479">Metal-binding</keyword>
<keyword evidence="4" id="KW-1185">Reference proteome</keyword>
<feature type="region of interest" description="Disordered" evidence="1">
    <location>
        <begin position="135"/>
        <end position="156"/>
    </location>
</feature>
<evidence type="ECO:0000313" key="3">
    <source>
        <dbReference type="EMBL" id="SEM34812.1"/>
    </source>
</evidence>
<dbReference type="RefSeq" id="WP_175476446.1">
    <property type="nucleotide sequence ID" value="NZ_FOBS01000011.1"/>
</dbReference>
<dbReference type="InterPro" id="IPR029261">
    <property type="entry name" value="Transposase_Znf"/>
</dbReference>
<dbReference type="Proteomes" id="UP000198744">
    <property type="component" value="Unassembled WGS sequence"/>
</dbReference>
<keyword evidence="3" id="KW-0863">Zinc-finger</keyword>
<evidence type="ECO:0000313" key="4">
    <source>
        <dbReference type="Proteomes" id="UP000198744"/>
    </source>
</evidence>
<keyword evidence="3" id="KW-0862">Zinc</keyword>
<dbReference type="GO" id="GO:0008270">
    <property type="term" value="F:zinc ion binding"/>
    <property type="evidence" value="ECO:0007669"/>
    <property type="project" value="UniProtKB-KW"/>
</dbReference>
<sequence length="173" mass="19543">MDLETITKLLNIPNYQVVRIIQINSKSLHMQVEPIDSGMPVCSGCGSTHSGAVHSMGSMTVQDLHLCGRRVFLQVPKRKILCDRDKKIRVENLDWISGRFTKRFAEEILRLTTVTSYRGAGWYLEVDDETIHRMDRRQKSGSAASSGRRAKNSETGGYKARAFSEASVKEHIF</sequence>
<dbReference type="AlphaFoldDB" id="A0A1H7XLM5"/>
<proteinExistence type="predicted"/>